<dbReference type="RefSeq" id="WP_346035924.1">
    <property type="nucleotide sequence ID" value="NZ_BAAALY010000006.1"/>
</dbReference>
<dbReference type="EMBL" id="BAAALY010000006">
    <property type="protein sequence ID" value="GAA1544428.1"/>
    <property type="molecule type" value="Genomic_DNA"/>
</dbReference>
<accession>A0ABP4MHX8</accession>
<organism evidence="1 2">
    <name type="scientific">Brevibacterium picturae</name>
    <dbReference type="NCBI Taxonomy" id="260553"/>
    <lineage>
        <taxon>Bacteria</taxon>
        <taxon>Bacillati</taxon>
        <taxon>Actinomycetota</taxon>
        <taxon>Actinomycetes</taxon>
        <taxon>Micrococcales</taxon>
        <taxon>Brevibacteriaceae</taxon>
        <taxon>Brevibacterium</taxon>
    </lineage>
</organism>
<protein>
    <submittedName>
        <fullName evidence="1">Uncharacterized protein</fullName>
    </submittedName>
</protein>
<evidence type="ECO:0000313" key="1">
    <source>
        <dbReference type="EMBL" id="GAA1544428.1"/>
    </source>
</evidence>
<gene>
    <name evidence="1" type="ORF">GCM10009691_18590</name>
</gene>
<sequence>MSEQIKVGDKVRVKKSGEVFTVEDINDNPNYVADDEIYASGWGGRGSVDVDSPDEVEKIDWAAPTPETIAKALSLALHASVGDLEVHETSNEGDGLVSVVARWKGLEGGFNVRFGAWQEDML</sequence>
<proteinExistence type="predicted"/>
<name>A0ABP4MHX8_9MICO</name>
<dbReference type="Proteomes" id="UP001501791">
    <property type="component" value="Unassembled WGS sequence"/>
</dbReference>
<comment type="caution">
    <text evidence="1">The sequence shown here is derived from an EMBL/GenBank/DDBJ whole genome shotgun (WGS) entry which is preliminary data.</text>
</comment>
<evidence type="ECO:0000313" key="2">
    <source>
        <dbReference type="Proteomes" id="UP001501791"/>
    </source>
</evidence>
<keyword evidence="2" id="KW-1185">Reference proteome</keyword>
<reference evidence="2" key="1">
    <citation type="journal article" date="2019" name="Int. J. Syst. Evol. Microbiol.">
        <title>The Global Catalogue of Microorganisms (GCM) 10K type strain sequencing project: providing services to taxonomists for standard genome sequencing and annotation.</title>
        <authorList>
            <consortium name="The Broad Institute Genomics Platform"/>
            <consortium name="The Broad Institute Genome Sequencing Center for Infectious Disease"/>
            <person name="Wu L."/>
            <person name="Ma J."/>
        </authorList>
    </citation>
    <scope>NUCLEOTIDE SEQUENCE [LARGE SCALE GENOMIC DNA]</scope>
    <source>
        <strain evidence="2">JCM 13319</strain>
    </source>
</reference>